<dbReference type="InParanoid" id="L2GP25"/>
<gene>
    <name evidence="5" type="ORF">VICG_00370</name>
</gene>
<dbReference type="EMBL" id="JH370131">
    <property type="protein sequence ID" value="ELA42618.1"/>
    <property type="molecule type" value="Genomic_DNA"/>
</dbReference>
<dbReference type="HOGENOM" id="CLU_452839_0_0_1"/>
<dbReference type="SUPFAM" id="SSF75553">
    <property type="entry name" value="Smc hinge domain"/>
    <property type="match status" value="1"/>
</dbReference>
<dbReference type="InterPro" id="IPR010935">
    <property type="entry name" value="SMC_hinge"/>
</dbReference>
<evidence type="ECO:0000256" key="1">
    <source>
        <dbReference type="ARBA" id="ARBA00004123"/>
    </source>
</evidence>
<accession>L2GP25</accession>
<feature type="domain" description="SMC hinge" evidence="4">
    <location>
        <begin position="476"/>
        <end position="587"/>
    </location>
</feature>
<evidence type="ECO:0000259" key="4">
    <source>
        <dbReference type="SMART" id="SM00968"/>
    </source>
</evidence>
<dbReference type="OMA" id="HECTENE"/>
<reference evidence="6" key="1">
    <citation type="submission" date="2011-05" db="EMBL/GenBank/DDBJ databases">
        <title>The genome sequence of Vittaforma corneae strain ATCC 50505.</title>
        <authorList>
            <consortium name="The Broad Institute Genome Sequencing Platform"/>
            <person name="Cuomo C."/>
            <person name="Didier E."/>
            <person name="Bowers L."/>
            <person name="Young S.K."/>
            <person name="Zeng Q."/>
            <person name="Gargeya S."/>
            <person name="Fitzgerald M."/>
            <person name="Haas B."/>
            <person name="Abouelleil A."/>
            <person name="Alvarado L."/>
            <person name="Arachchi H.M."/>
            <person name="Berlin A."/>
            <person name="Chapman S.B."/>
            <person name="Gearin G."/>
            <person name="Goldberg J."/>
            <person name="Griggs A."/>
            <person name="Gujja S."/>
            <person name="Hansen M."/>
            <person name="Heiman D."/>
            <person name="Howarth C."/>
            <person name="Larimer J."/>
            <person name="Lui A."/>
            <person name="MacDonald P.J.P."/>
            <person name="McCowen C."/>
            <person name="Montmayeur A."/>
            <person name="Murphy C."/>
            <person name="Neiman D."/>
            <person name="Pearson M."/>
            <person name="Priest M."/>
            <person name="Roberts A."/>
            <person name="Saif S."/>
            <person name="Shea T."/>
            <person name="Sisk P."/>
            <person name="Stolte C."/>
            <person name="Sykes S."/>
            <person name="Wortman J."/>
            <person name="Nusbaum C."/>
            <person name="Birren B."/>
        </authorList>
    </citation>
    <scope>NUCLEOTIDE SEQUENCE [LARGE SCALE GENOMIC DNA]</scope>
    <source>
        <strain evidence="6">ATCC 50505</strain>
    </source>
</reference>
<feature type="coiled-coil region" evidence="3">
    <location>
        <begin position="250"/>
        <end position="331"/>
    </location>
</feature>
<dbReference type="InterPro" id="IPR003395">
    <property type="entry name" value="RecF/RecN/SMC_N"/>
</dbReference>
<dbReference type="GO" id="GO:0005634">
    <property type="term" value="C:nucleus"/>
    <property type="evidence" value="ECO:0007669"/>
    <property type="project" value="UniProtKB-SubCell"/>
</dbReference>
<dbReference type="Pfam" id="PF02463">
    <property type="entry name" value="SMC_N"/>
    <property type="match status" value="1"/>
</dbReference>
<dbReference type="VEuPathDB" id="MicrosporidiaDB:VICG_00370"/>
<dbReference type="SMART" id="SM00968">
    <property type="entry name" value="SMC_hinge"/>
    <property type="match status" value="1"/>
</dbReference>
<evidence type="ECO:0000256" key="3">
    <source>
        <dbReference type="SAM" id="Coils"/>
    </source>
</evidence>
<organism evidence="5 6">
    <name type="scientific">Vittaforma corneae (strain ATCC 50505)</name>
    <name type="common">Microsporidian parasite</name>
    <name type="synonym">Nosema corneum</name>
    <dbReference type="NCBI Taxonomy" id="993615"/>
    <lineage>
        <taxon>Eukaryota</taxon>
        <taxon>Fungi</taxon>
        <taxon>Fungi incertae sedis</taxon>
        <taxon>Microsporidia</taxon>
        <taxon>Nosematidae</taxon>
        <taxon>Vittaforma</taxon>
    </lineage>
</organism>
<dbReference type="STRING" id="993615.L2GP25"/>
<keyword evidence="2 3" id="KW-0175">Coiled coil</keyword>
<dbReference type="GO" id="GO:0005524">
    <property type="term" value="F:ATP binding"/>
    <property type="evidence" value="ECO:0007669"/>
    <property type="project" value="InterPro"/>
</dbReference>
<evidence type="ECO:0000313" key="6">
    <source>
        <dbReference type="Proteomes" id="UP000011082"/>
    </source>
</evidence>
<dbReference type="Proteomes" id="UP000011082">
    <property type="component" value="Unassembled WGS sequence"/>
</dbReference>
<protein>
    <recommendedName>
        <fullName evidence="4">SMC hinge domain-containing protein</fullName>
    </recommendedName>
</protein>
<dbReference type="Pfam" id="PF06470">
    <property type="entry name" value="SMC_hinge"/>
    <property type="match status" value="1"/>
</dbReference>
<dbReference type="InterPro" id="IPR027417">
    <property type="entry name" value="P-loop_NTPase"/>
</dbReference>
<dbReference type="Gene3D" id="1.20.1060.20">
    <property type="match status" value="1"/>
</dbReference>
<keyword evidence="6" id="KW-1185">Reference proteome</keyword>
<dbReference type="Gene3D" id="3.40.50.300">
    <property type="entry name" value="P-loop containing nucleotide triphosphate hydrolases"/>
    <property type="match status" value="1"/>
</dbReference>
<dbReference type="GeneID" id="19881088"/>
<comment type="subcellular location">
    <subcellularLocation>
        <location evidence="1">Nucleus</location>
    </subcellularLocation>
</comment>
<dbReference type="GO" id="GO:0005694">
    <property type="term" value="C:chromosome"/>
    <property type="evidence" value="ECO:0007669"/>
    <property type="project" value="InterPro"/>
</dbReference>
<dbReference type="RefSeq" id="XP_007603823.1">
    <property type="nucleotide sequence ID" value="XM_007603761.1"/>
</dbReference>
<dbReference type="AlphaFoldDB" id="L2GP25"/>
<dbReference type="InterPro" id="IPR036277">
    <property type="entry name" value="SMC_hinge_sf"/>
</dbReference>
<sequence>MSLKLEFINILNFKSFKGLHTISALDNHFTAIVGPNGSGKSNIIDSILFVLGFKAKKMRHAILKDLITTGCSECCVELVFNSFKLSRSLKGRIDDAGTVRTVVSKYELNGSEISASESIEFLKTNGIDLDNNRFLILQGEIETIAMMSPIDLLEYIEDCIGTSDYKPRIETLENDIKTRQEELDSAMSNLKFVETDYLFKKGRRDEKANLLMFRNESLVMKNRIVLVKQALAERKEVGLLDERAIIETKLLKLAEKHEMASKSVKRLEVEASKLNLKHKEDGLVRYRNEHNRIERENRSKDQKKKRIEKNLDKTFKDIEDSKQSIKSWEKESIILRKSYEDNCKEIEIFEEEIRSKSKEFDQYSEVEQTNFRKNQIEKTLLRLIERKDGFNVEITGINALKEKVKSIQQNIGKIGAIKNISNEKVALENEISNIKSDISATLHEINRRKHRAEEFEYLEQGYKREQEVSENLKNVPGVFGVLKSLGTFEKKYEDAIEASTKSLNSIVVDKTSTAEECINIINRKKLNRTTFIILDKLPEPKAENLPSNIKAELLYKRIKTDGRFIKCFTLLLRIPCVLKLRRCKDTSFWKSKKASSYIRWKAS</sequence>
<name>L2GP25_VITCO</name>
<dbReference type="PANTHER" id="PTHR18937">
    <property type="entry name" value="STRUCTURAL MAINTENANCE OF CHROMOSOMES SMC FAMILY MEMBER"/>
    <property type="match status" value="1"/>
</dbReference>
<proteinExistence type="predicted"/>
<evidence type="ECO:0000313" key="5">
    <source>
        <dbReference type="EMBL" id="ELA42618.1"/>
    </source>
</evidence>
<dbReference type="GO" id="GO:0051276">
    <property type="term" value="P:chromosome organization"/>
    <property type="evidence" value="ECO:0007669"/>
    <property type="project" value="InterPro"/>
</dbReference>
<dbReference type="OrthoDB" id="5575062at2759"/>
<dbReference type="SUPFAM" id="SSF52540">
    <property type="entry name" value="P-loop containing nucleoside triphosphate hydrolases"/>
    <property type="match status" value="1"/>
</dbReference>
<evidence type="ECO:0000256" key="2">
    <source>
        <dbReference type="ARBA" id="ARBA00023054"/>
    </source>
</evidence>